<keyword evidence="5" id="KW-0804">Transcription</keyword>
<gene>
    <name evidence="8" type="ORF">OD750_013550</name>
</gene>
<evidence type="ECO:0000259" key="7">
    <source>
        <dbReference type="PROSITE" id="PS50949"/>
    </source>
</evidence>
<dbReference type="InterPro" id="IPR000524">
    <property type="entry name" value="Tscrpt_reg_HTH_GntR"/>
</dbReference>
<dbReference type="PANTHER" id="PTHR46577">
    <property type="entry name" value="HTH-TYPE TRANSCRIPTIONAL REGULATORY PROTEIN GABR"/>
    <property type="match status" value="1"/>
</dbReference>
<comment type="caution">
    <text evidence="8">The sequence shown here is derived from an EMBL/GenBank/DDBJ whole genome shotgun (WGS) entry which is preliminary data.</text>
</comment>
<comment type="similarity">
    <text evidence="1">In the C-terminal section; belongs to the class-I pyridoxal-phosphate-dependent aminotransferase family.</text>
</comment>
<dbReference type="InterPro" id="IPR015424">
    <property type="entry name" value="PyrdxlP-dep_Trfase"/>
</dbReference>
<dbReference type="InterPro" id="IPR036388">
    <property type="entry name" value="WH-like_DNA-bd_sf"/>
</dbReference>
<dbReference type="CDD" id="cd07377">
    <property type="entry name" value="WHTH_GntR"/>
    <property type="match status" value="1"/>
</dbReference>
<protein>
    <submittedName>
        <fullName evidence="8">PLP-dependent aminotransferase family protein</fullName>
    </submittedName>
</protein>
<evidence type="ECO:0000256" key="2">
    <source>
        <dbReference type="ARBA" id="ARBA00022898"/>
    </source>
</evidence>
<keyword evidence="4" id="KW-0238">DNA-binding</keyword>
<evidence type="ECO:0000256" key="3">
    <source>
        <dbReference type="ARBA" id="ARBA00023015"/>
    </source>
</evidence>
<dbReference type="SMART" id="SM00345">
    <property type="entry name" value="HTH_GNTR"/>
    <property type="match status" value="1"/>
</dbReference>
<sequence>MDPVFAFPIALPPAGSRRLLRALHEQLRGAILDGRLKPGLRLPATRALAAAFGISRNTAVAAYDLLLGEGYVQSRAGSGIYVADVVPQRAERRTTKTDPTGDKRLAAFWRDPPPGPSPTSQPASQARFQLGVPDPQRFPFDVWRRLAARALRTASRGPASYNDAQGQPALREAIARHVSFARAVSCGGDDVVVTTGAQQAFDLVARILVTPGRTVVAMENPGYPPARTAFAAAGAAFAPVRVDAEGLVVESIPANARIVYVTPSHQFPLGVALSTRRRTALLEFAQRSGAVVVEDDYDGEFRYGDRPLDALQTLDRADCVFYVGTFSKSLFPAIRLGFVVAPAWARPALVAAKRCADWHCATHAQDTLAAFIAEGHLVRHVRRMRGIYAQRRQTLLDALTTDFAPWLTVLPASAGLHLSTLARKPADVAKLAQHARELGIGTLAAYHAGKGAPAGLVFGFGAIDEAKIGPALAALRRALGAGR</sequence>
<dbReference type="GO" id="GO:0030170">
    <property type="term" value="F:pyridoxal phosphate binding"/>
    <property type="evidence" value="ECO:0007669"/>
    <property type="project" value="InterPro"/>
</dbReference>
<dbReference type="CDD" id="cd00609">
    <property type="entry name" value="AAT_like"/>
    <property type="match status" value="1"/>
</dbReference>
<dbReference type="AlphaFoldDB" id="A0A9X3YL25"/>
<keyword evidence="8" id="KW-0808">Transferase</keyword>
<dbReference type="InterPro" id="IPR015421">
    <property type="entry name" value="PyrdxlP-dep_Trfase_major"/>
</dbReference>
<dbReference type="Proteomes" id="UP001139971">
    <property type="component" value="Unassembled WGS sequence"/>
</dbReference>
<dbReference type="Pfam" id="PF00155">
    <property type="entry name" value="Aminotran_1_2"/>
    <property type="match status" value="1"/>
</dbReference>
<evidence type="ECO:0000313" key="8">
    <source>
        <dbReference type="EMBL" id="MDC8013562.1"/>
    </source>
</evidence>
<evidence type="ECO:0000313" key="9">
    <source>
        <dbReference type="Proteomes" id="UP001139971"/>
    </source>
</evidence>
<dbReference type="InterPro" id="IPR004839">
    <property type="entry name" value="Aminotransferase_I/II_large"/>
</dbReference>
<keyword evidence="2" id="KW-0663">Pyridoxal phosphate</keyword>
<dbReference type="SUPFAM" id="SSF46785">
    <property type="entry name" value="Winged helix' DNA-binding domain"/>
    <property type="match status" value="1"/>
</dbReference>
<feature type="region of interest" description="Disordered" evidence="6">
    <location>
        <begin position="90"/>
        <end position="125"/>
    </location>
</feature>
<reference evidence="8" key="1">
    <citation type="submission" date="2023-02" db="EMBL/GenBank/DDBJ databases">
        <title>Tahibacter soli sp. nov. isolated from soil.</title>
        <authorList>
            <person name="Baek J.H."/>
            <person name="Lee J.K."/>
            <person name="Choi D.G."/>
            <person name="Jeon C.O."/>
        </authorList>
    </citation>
    <scope>NUCLEOTIDE SEQUENCE</scope>
    <source>
        <strain evidence="8">BL</strain>
    </source>
</reference>
<evidence type="ECO:0000256" key="1">
    <source>
        <dbReference type="ARBA" id="ARBA00005384"/>
    </source>
</evidence>
<dbReference type="GO" id="GO:0003677">
    <property type="term" value="F:DNA binding"/>
    <property type="evidence" value="ECO:0007669"/>
    <property type="project" value="UniProtKB-KW"/>
</dbReference>
<keyword evidence="3" id="KW-0805">Transcription regulation</keyword>
<keyword evidence="8" id="KW-0032">Aminotransferase</keyword>
<accession>A0A9X3YL25</accession>
<keyword evidence="9" id="KW-1185">Reference proteome</keyword>
<evidence type="ECO:0000256" key="5">
    <source>
        <dbReference type="ARBA" id="ARBA00023163"/>
    </source>
</evidence>
<dbReference type="InterPro" id="IPR036390">
    <property type="entry name" value="WH_DNA-bd_sf"/>
</dbReference>
<dbReference type="EMBL" id="JAOVZO020000017">
    <property type="protein sequence ID" value="MDC8013562.1"/>
    <property type="molecule type" value="Genomic_DNA"/>
</dbReference>
<dbReference type="RefSeq" id="WP_263545768.1">
    <property type="nucleotide sequence ID" value="NZ_JAOVZO020000017.1"/>
</dbReference>
<dbReference type="InterPro" id="IPR051446">
    <property type="entry name" value="HTH_trans_reg/aminotransferase"/>
</dbReference>
<evidence type="ECO:0000256" key="4">
    <source>
        <dbReference type="ARBA" id="ARBA00023125"/>
    </source>
</evidence>
<feature type="compositionally biased region" description="Basic and acidic residues" evidence="6">
    <location>
        <begin position="90"/>
        <end position="105"/>
    </location>
</feature>
<name>A0A9X3YL25_9GAMM</name>
<dbReference type="Gene3D" id="1.10.10.10">
    <property type="entry name" value="Winged helix-like DNA-binding domain superfamily/Winged helix DNA-binding domain"/>
    <property type="match status" value="1"/>
</dbReference>
<organism evidence="8 9">
    <name type="scientific">Tahibacter soli</name>
    <dbReference type="NCBI Taxonomy" id="2983605"/>
    <lineage>
        <taxon>Bacteria</taxon>
        <taxon>Pseudomonadati</taxon>
        <taxon>Pseudomonadota</taxon>
        <taxon>Gammaproteobacteria</taxon>
        <taxon>Lysobacterales</taxon>
        <taxon>Rhodanobacteraceae</taxon>
        <taxon>Tahibacter</taxon>
    </lineage>
</organism>
<dbReference type="SUPFAM" id="SSF53383">
    <property type="entry name" value="PLP-dependent transferases"/>
    <property type="match status" value="1"/>
</dbReference>
<feature type="domain" description="HTH gntR-type" evidence="7">
    <location>
        <begin position="17"/>
        <end position="85"/>
    </location>
</feature>
<dbReference type="PROSITE" id="PS50949">
    <property type="entry name" value="HTH_GNTR"/>
    <property type="match status" value="1"/>
</dbReference>
<dbReference type="GO" id="GO:0003700">
    <property type="term" value="F:DNA-binding transcription factor activity"/>
    <property type="evidence" value="ECO:0007669"/>
    <property type="project" value="InterPro"/>
</dbReference>
<evidence type="ECO:0000256" key="6">
    <source>
        <dbReference type="SAM" id="MobiDB-lite"/>
    </source>
</evidence>
<dbReference type="Gene3D" id="3.40.640.10">
    <property type="entry name" value="Type I PLP-dependent aspartate aminotransferase-like (Major domain)"/>
    <property type="match status" value="1"/>
</dbReference>
<proteinExistence type="inferred from homology"/>
<dbReference type="Pfam" id="PF00392">
    <property type="entry name" value="GntR"/>
    <property type="match status" value="1"/>
</dbReference>
<dbReference type="GO" id="GO:0008483">
    <property type="term" value="F:transaminase activity"/>
    <property type="evidence" value="ECO:0007669"/>
    <property type="project" value="UniProtKB-KW"/>
</dbReference>
<dbReference type="PANTHER" id="PTHR46577:SF1">
    <property type="entry name" value="HTH-TYPE TRANSCRIPTIONAL REGULATORY PROTEIN GABR"/>
    <property type="match status" value="1"/>
</dbReference>